<dbReference type="EMBL" id="QPJT01000011">
    <property type="protein sequence ID" value="RCX16378.1"/>
    <property type="molecule type" value="Genomic_DNA"/>
</dbReference>
<accession>A0A369B6Y6</accession>
<dbReference type="Gene3D" id="1.10.10.1830">
    <property type="entry name" value="Non-ribosomal peptide synthase, adenylation domain"/>
    <property type="match status" value="1"/>
</dbReference>
<evidence type="ECO:0000313" key="3">
    <source>
        <dbReference type="Proteomes" id="UP000253034"/>
    </source>
</evidence>
<proteinExistence type="predicted"/>
<dbReference type="OrthoDB" id="2082017at2"/>
<organism evidence="2 3">
    <name type="scientific">Anaerobacterium chartisolvens</name>
    <dbReference type="NCBI Taxonomy" id="1297424"/>
    <lineage>
        <taxon>Bacteria</taxon>
        <taxon>Bacillati</taxon>
        <taxon>Bacillota</taxon>
        <taxon>Clostridia</taxon>
        <taxon>Eubacteriales</taxon>
        <taxon>Oscillospiraceae</taxon>
        <taxon>Anaerobacterium</taxon>
    </lineage>
</organism>
<protein>
    <recommendedName>
        <fullName evidence="1">TubC N-terminal docking domain-containing protein</fullName>
    </recommendedName>
</protein>
<comment type="caution">
    <text evidence="2">The sequence shown here is derived from an EMBL/GenBank/DDBJ whole genome shotgun (WGS) entry which is preliminary data.</text>
</comment>
<keyword evidence="3" id="KW-1185">Reference proteome</keyword>
<gene>
    <name evidence="2" type="ORF">DFR58_111127</name>
</gene>
<reference evidence="2 3" key="1">
    <citation type="submission" date="2018-07" db="EMBL/GenBank/DDBJ databases">
        <title>Genomic Encyclopedia of Type Strains, Phase IV (KMG-IV): sequencing the most valuable type-strain genomes for metagenomic binning, comparative biology and taxonomic classification.</title>
        <authorList>
            <person name="Goeker M."/>
        </authorList>
    </citation>
    <scope>NUCLEOTIDE SEQUENCE [LARGE SCALE GENOMIC DNA]</scope>
    <source>
        <strain evidence="2 3">DSM 27016</strain>
    </source>
</reference>
<dbReference type="RefSeq" id="WP_114297930.1">
    <property type="nucleotide sequence ID" value="NZ_QPJT01000011.1"/>
</dbReference>
<sequence length="447" mass="52009">MPDSNVDYTNCTAEDFILGLDAKNIKLWPEGNLLRYEAPPGAMNEELLKTLKARKDEIIKCFRPQQQPFSENSLSAYPVSKKLNVVMQRDITTFLHRSMPICAFIAYPGLIPWYYSKFIQIYSRIGWRGVIELDYLEPYDFYNEVAENVKLGYNLLSHIPDIVGFIIENINMGHYIIANVDEYYLPCKAYYNKVHFVHASFIYGYDNEQGKLKAIGFNQDHMFAKIDFEYNKFRQAFENGKLHYKESASWCAWSCIQLIKPKDADADFPFRLDKFAGDLKEYIFSIPDSNKFYLSGHYGYETECGARLHDVVISGIERLAQSMEGIDYNAIHLLSEHKKCIYDRLVYVMSRYTLSDGFKQLLDEYFELVERINRVRLSFLLDLSKNSAASRPPDKAMLNNAAGEIKFIRDREHVVLSRMYEEIHRVAEAEAHVFTYSQRLNSKNTAC</sequence>
<dbReference type="Proteomes" id="UP000253034">
    <property type="component" value="Unassembled WGS sequence"/>
</dbReference>
<dbReference type="Pfam" id="PF18563">
    <property type="entry name" value="TubC_N"/>
    <property type="match status" value="1"/>
</dbReference>
<dbReference type="InterPro" id="IPR041464">
    <property type="entry name" value="TubC_N"/>
</dbReference>
<dbReference type="AlphaFoldDB" id="A0A369B6Y6"/>
<name>A0A369B6Y6_9FIRM</name>
<evidence type="ECO:0000259" key="1">
    <source>
        <dbReference type="Pfam" id="PF18563"/>
    </source>
</evidence>
<feature type="domain" description="TubC N-terminal docking" evidence="1">
    <location>
        <begin position="15"/>
        <end position="60"/>
    </location>
</feature>
<evidence type="ECO:0000313" key="2">
    <source>
        <dbReference type="EMBL" id="RCX16378.1"/>
    </source>
</evidence>
<dbReference type="InterPro" id="IPR044894">
    <property type="entry name" value="TubC_N_sf"/>
</dbReference>